<dbReference type="Gene3D" id="3.40.630.30">
    <property type="match status" value="1"/>
</dbReference>
<dbReference type="InterPro" id="IPR000182">
    <property type="entry name" value="GNAT_dom"/>
</dbReference>
<feature type="domain" description="N-acetyltransferase" evidence="1">
    <location>
        <begin position="177"/>
        <end position="246"/>
    </location>
</feature>
<dbReference type="CDD" id="cd04301">
    <property type="entry name" value="NAT_SF"/>
    <property type="match status" value="1"/>
</dbReference>
<dbReference type="InterPro" id="IPR016181">
    <property type="entry name" value="Acyl_CoA_acyltransferase"/>
</dbReference>
<reference evidence="2 3" key="1">
    <citation type="submission" date="2018-10" db="EMBL/GenBank/DDBJ databases">
        <title>Fifty Aureobasidium pullulans genomes reveal a recombining polyextremotolerant generalist.</title>
        <authorList>
            <person name="Gostincar C."/>
            <person name="Turk M."/>
            <person name="Zajc J."/>
            <person name="Gunde-Cimerman N."/>
        </authorList>
    </citation>
    <scope>NUCLEOTIDE SEQUENCE [LARGE SCALE GENOMIC DNA]</scope>
    <source>
        <strain evidence="2 3">EXF-10507</strain>
    </source>
</reference>
<proteinExistence type="predicted"/>
<accession>A0A4S9BEG2</accession>
<evidence type="ECO:0000313" key="2">
    <source>
        <dbReference type="EMBL" id="THW91635.1"/>
    </source>
</evidence>
<comment type="caution">
    <text evidence="2">The sequence shown here is derived from an EMBL/GenBank/DDBJ whole genome shotgun (WGS) entry which is preliminary data.</text>
</comment>
<sequence length="281" mass="30191">MSSSAEAAVDMNRIIAKAEAIHLERQILALQTLYPTQGYTIKRVAGSTTILSPAMLGRKLNHTYGFALGGEVTMDDLQAIEAAYKQNGVHPEIDMCEFADGSAFDLLSAQYTITGSLCEYQRSLSDFQGPAMLGCGIEISKLGPEDHNTFIQASVDGFSSTGRVPELLKVLAESAAARSDTILFSASLDGGLVGTAAMAMIDVEDVKVVVFFIDSCLPNARGKGVHKALLLERLRIAKDRGCDIAVATAREVVLSIHVVLRKDKLLVRELITKSSAKLKCI</sequence>
<dbReference type="EMBL" id="QZAR01000047">
    <property type="protein sequence ID" value="THW91635.1"/>
    <property type="molecule type" value="Genomic_DNA"/>
</dbReference>
<organism evidence="2 3">
    <name type="scientific">Aureobasidium pullulans</name>
    <name type="common">Black yeast</name>
    <name type="synonym">Pullularia pullulans</name>
    <dbReference type="NCBI Taxonomy" id="5580"/>
    <lineage>
        <taxon>Eukaryota</taxon>
        <taxon>Fungi</taxon>
        <taxon>Dikarya</taxon>
        <taxon>Ascomycota</taxon>
        <taxon>Pezizomycotina</taxon>
        <taxon>Dothideomycetes</taxon>
        <taxon>Dothideomycetidae</taxon>
        <taxon>Dothideales</taxon>
        <taxon>Saccotheciaceae</taxon>
        <taxon>Aureobasidium</taxon>
    </lineage>
</organism>
<dbReference type="AlphaFoldDB" id="A0A4S9BEG2"/>
<dbReference type="Proteomes" id="UP000304928">
    <property type="component" value="Unassembled WGS sequence"/>
</dbReference>
<protein>
    <recommendedName>
        <fullName evidence="1">N-acetyltransferase domain-containing protein</fullName>
    </recommendedName>
</protein>
<evidence type="ECO:0000313" key="3">
    <source>
        <dbReference type="Proteomes" id="UP000304928"/>
    </source>
</evidence>
<name>A0A4S9BEG2_AURPU</name>
<gene>
    <name evidence="2" type="ORF">D6D15_03729</name>
</gene>
<dbReference type="GO" id="GO:0016747">
    <property type="term" value="F:acyltransferase activity, transferring groups other than amino-acyl groups"/>
    <property type="evidence" value="ECO:0007669"/>
    <property type="project" value="InterPro"/>
</dbReference>
<evidence type="ECO:0000259" key="1">
    <source>
        <dbReference type="Pfam" id="PF00583"/>
    </source>
</evidence>
<dbReference type="Pfam" id="PF00583">
    <property type="entry name" value="Acetyltransf_1"/>
    <property type="match status" value="1"/>
</dbReference>
<dbReference type="SUPFAM" id="SSF55729">
    <property type="entry name" value="Acyl-CoA N-acyltransferases (Nat)"/>
    <property type="match status" value="1"/>
</dbReference>